<dbReference type="EMBL" id="ANHY01000015">
    <property type="protein sequence ID" value="EKV28678.1"/>
    <property type="molecule type" value="Genomic_DNA"/>
</dbReference>
<dbReference type="PATRIC" id="fig|1238182.3.peg.3104"/>
<dbReference type="InterPro" id="IPR025528">
    <property type="entry name" value="BrnA_antitoxin"/>
</dbReference>
<dbReference type="OrthoDB" id="361944at2"/>
<comment type="caution">
    <text evidence="2">The sequence shown here is derived from an EMBL/GenBank/DDBJ whole genome shotgun (WGS) entry which is preliminary data.</text>
</comment>
<accession>K9HDX7</accession>
<keyword evidence="3" id="KW-1185">Reference proteome</keyword>
<dbReference type="Pfam" id="PF14384">
    <property type="entry name" value="BrnA_antitoxin"/>
    <property type="match status" value="1"/>
</dbReference>
<dbReference type="Proteomes" id="UP000009881">
    <property type="component" value="Unassembled WGS sequence"/>
</dbReference>
<evidence type="ECO:0000313" key="3">
    <source>
        <dbReference type="Proteomes" id="UP000009881"/>
    </source>
</evidence>
<proteinExistence type="predicted"/>
<dbReference type="RefSeq" id="WP_009541546.1">
    <property type="nucleotide sequence ID" value="NZ_ANHY01000015.1"/>
</dbReference>
<reference evidence="2 3" key="1">
    <citation type="journal article" date="2013" name="Genome Announc.">
        <title>Draft Genome Sequence of an Alphaproteobacterium, Caenispirillum salinarum AK4(T), Isolated from a Solar Saltern.</title>
        <authorList>
            <person name="Khatri I."/>
            <person name="Singh A."/>
            <person name="Korpole S."/>
            <person name="Pinnaka A.K."/>
            <person name="Subramanian S."/>
        </authorList>
    </citation>
    <scope>NUCLEOTIDE SEQUENCE [LARGE SCALE GENOMIC DNA]</scope>
    <source>
        <strain evidence="2 3">AK4</strain>
    </source>
</reference>
<evidence type="ECO:0000313" key="2">
    <source>
        <dbReference type="EMBL" id="EKV28678.1"/>
    </source>
</evidence>
<sequence>MPTKKQPTDSEWTDPDDAPHLDAEWFAGADVYDGDRLVSKGGRPPAEHPKQQVTLRLDSDVLEHFRASGRGWQTRINEALRHAAHLDR</sequence>
<dbReference type="AlphaFoldDB" id="K9HDX7"/>
<organism evidence="2 3">
    <name type="scientific">Caenispirillum salinarum AK4</name>
    <dbReference type="NCBI Taxonomy" id="1238182"/>
    <lineage>
        <taxon>Bacteria</taxon>
        <taxon>Pseudomonadati</taxon>
        <taxon>Pseudomonadota</taxon>
        <taxon>Alphaproteobacteria</taxon>
        <taxon>Rhodospirillales</taxon>
        <taxon>Novispirillaceae</taxon>
        <taxon>Caenispirillum</taxon>
    </lineage>
</organism>
<name>K9HDX7_9PROT</name>
<evidence type="ECO:0008006" key="4">
    <source>
        <dbReference type="Google" id="ProtNLM"/>
    </source>
</evidence>
<feature type="region of interest" description="Disordered" evidence="1">
    <location>
        <begin position="1"/>
        <end position="20"/>
    </location>
</feature>
<protein>
    <recommendedName>
        <fullName evidence="4">BrnA antitoxin of type II toxin-antitoxin system</fullName>
    </recommendedName>
</protein>
<gene>
    <name evidence="2" type="ORF">C882_0890</name>
</gene>
<dbReference type="eggNOG" id="COG3514">
    <property type="taxonomic scope" value="Bacteria"/>
</dbReference>
<evidence type="ECO:0000256" key="1">
    <source>
        <dbReference type="SAM" id="MobiDB-lite"/>
    </source>
</evidence>
<dbReference type="STRING" id="1238182.C882_0890"/>